<protein>
    <submittedName>
        <fullName evidence="1">Uncharacterized protein</fullName>
    </submittedName>
</protein>
<name>A0ACC3C0S3_PYRYE</name>
<proteinExistence type="predicted"/>
<reference evidence="1" key="1">
    <citation type="submission" date="2019-11" db="EMBL/GenBank/DDBJ databases">
        <title>Nori genome reveals adaptations in red seaweeds to the harsh intertidal environment.</title>
        <authorList>
            <person name="Wang D."/>
            <person name="Mao Y."/>
        </authorList>
    </citation>
    <scope>NUCLEOTIDE SEQUENCE</scope>
    <source>
        <tissue evidence="1">Gametophyte</tissue>
    </source>
</reference>
<evidence type="ECO:0000313" key="2">
    <source>
        <dbReference type="Proteomes" id="UP000798662"/>
    </source>
</evidence>
<evidence type="ECO:0000313" key="1">
    <source>
        <dbReference type="EMBL" id="KAK1863397.1"/>
    </source>
</evidence>
<comment type="caution">
    <text evidence="1">The sequence shown here is derived from an EMBL/GenBank/DDBJ whole genome shotgun (WGS) entry which is preliminary data.</text>
</comment>
<accession>A0ACC3C0S3</accession>
<dbReference type="EMBL" id="CM020619">
    <property type="protein sequence ID" value="KAK1863397.1"/>
    <property type="molecule type" value="Genomic_DNA"/>
</dbReference>
<sequence>MTAAQGAGESRARRQHENSARAARVDPHCATMNVSSARLSMLAQRRGSPSWCMMHSCQNQLGPEADRNGDRGGTHTQRVARPLHAQRGGAGGEQQGAVQPAARPHRRSLVCSARACRPTPPPPPPATSFPSRHNRRAAALRTRKPPGAPQVSAAYGRRRHPAEGCRRRSSAAPTRRAPVGTASRPRRQPVSPTLLLTHVCRRSFTRRLVP</sequence>
<dbReference type="Proteomes" id="UP000798662">
    <property type="component" value="Chromosome 2"/>
</dbReference>
<keyword evidence="2" id="KW-1185">Reference proteome</keyword>
<gene>
    <name evidence="1" type="ORF">I4F81_005953</name>
</gene>
<organism evidence="1 2">
    <name type="scientific">Pyropia yezoensis</name>
    <name type="common">Susabi-nori</name>
    <name type="synonym">Porphyra yezoensis</name>
    <dbReference type="NCBI Taxonomy" id="2788"/>
    <lineage>
        <taxon>Eukaryota</taxon>
        <taxon>Rhodophyta</taxon>
        <taxon>Bangiophyceae</taxon>
        <taxon>Bangiales</taxon>
        <taxon>Bangiaceae</taxon>
        <taxon>Pyropia</taxon>
    </lineage>
</organism>